<dbReference type="NCBIfam" id="NF010047">
    <property type="entry name" value="PRK13523.1"/>
    <property type="match status" value="1"/>
</dbReference>
<dbReference type="PATRIC" id="fig|1286171.3.peg.2685"/>
<dbReference type="GO" id="GO:0003959">
    <property type="term" value="F:NADPH dehydrogenase activity"/>
    <property type="evidence" value="ECO:0007669"/>
    <property type="project" value="UniProtKB-EC"/>
</dbReference>
<dbReference type="GO" id="GO:0010181">
    <property type="term" value="F:FMN binding"/>
    <property type="evidence" value="ECO:0007669"/>
    <property type="project" value="InterPro"/>
</dbReference>
<keyword evidence="3" id="KW-0288">FMN</keyword>
<organism evidence="7 8">
    <name type="scientific">Peptoclostridium acidaminophilum DSM 3953</name>
    <dbReference type="NCBI Taxonomy" id="1286171"/>
    <lineage>
        <taxon>Bacteria</taxon>
        <taxon>Bacillati</taxon>
        <taxon>Bacillota</taxon>
        <taxon>Clostridia</taxon>
        <taxon>Peptostreptococcales</taxon>
        <taxon>Peptoclostridiaceae</taxon>
        <taxon>Peptoclostridium</taxon>
    </lineage>
</organism>
<evidence type="ECO:0000256" key="3">
    <source>
        <dbReference type="ARBA" id="ARBA00022643"/>
    </source>
</evidence>
<sequence length="368" mass="41875">MDIIFELFRWEKILSAIRIMIWRWLMNRIFSPITIKNLHIRNRIMMAPMCMYSSNENGYANEWHFTHYETRAIGGVGLVMVEATAVESRGRITGEDLGIWDDSQIEGLSEIVRRVKRNGSKIGIQLAHAGRKCEAKGEDIIAPSPIKFDSHSLTYKRPRKMELDDIEEVFEAFRQAAERALAVGFDIIEIHGAHGYLINQFLSPVTNERTDEYGGSVENRAAFLREIVKRAKLSWPDDKPVCLRVSAEEYCEAGNRPHDVADIINLVKGEGIDIVNVSSGGLVSAPVPAYEGYQTRFAETIKRLTGLPVISGGLISKPSMADEIIRNERADMVFFGRELLRNPYWPLQASKELGDELEYWPEQYLRAR</sequence>
<keyword evidence="4" id="KW-0521">NADP</keyword>
<reference evidence="7 8" key="1">
    <citation type="journal article" date="2014" name="Genome Announc.">
        <title>Complete Genome Sequence of Amino Acid-Utilizing Eubacterium acidaminophilum al-2 (DSM 3953).</title>
        <authorList>
            <person name="Poehlein A."/>
            <person name="Andreesen J.R."/>
            <person name="Daniel R."/>
        </authorList>
    </citation>
    <scope>NUCLEOTIDE SEQUENCE [LARGE SCALE GENOMIC DNA]</scope>
    <source>
        <strain evidence="7 8">DSM 3953</strain>
        <plasmid evidence="8">Plasmid EAL2_808p</plasmid>
    </source>
</reference>
<dbReference type="KEGG" id="eac:EAL2_808p05050"/>
<keyword evidence="8" id="KW-1185">Reference proteome</keyword>
<dbReference type="CDD" id="cd02932">
    <property type="entry name" value="OYE_YqiM_FMN"/>
    <property type="match status" value="1"/>
</dbReference>
<dbReference type="EMBL" id="CP007453">
    <property type="protein sequence ID" value="AHM58008.1"/>
    <property type="molecule type" value="Genomic_DNA"/>
</dbReference>
<comment type="cofactor">
    <cofactor evidence="1">
        <name>FMN</name>
        <dbReference type="ChEBI" id="CHEBI:58210"/>
    </cofactor>
</comment>
<evidence type="ECO:0000313" key="8">
    <source>
        <dbReference type="Proteomes" id="UP000019591"/>
    </source>
</evidence>
<dbReference type="PANTHER" id="PTHR43303">
    <property type="entry name" value="NADPH DEHYDROGENASE C23G7.10C-RELATED"/>
    <property type="match status" value="1"/>
</dbReference>
<dbReference type="HOGENOM" id="CLU_012153_2_1_9"/>
<keyword evidence="2" id="KW-0285">Flavoprotein</keyword>
<evidence type="ECO:0000256" key="5">
    <source>
        <dbReference type="ARBA" id="ARBA00023002"/>
    </source>
</evidence>
<evidence type="ECO:0000259" key="6">
    <source>
        <dbReference type="Pfam" id="PF00724"/>
    </source>
</evidence>
<dbReference type="GO" id="GO:0050661">
    <property type="term" value="F:NADP binding"/>
    <property type="evidence" value="ECO:0007669"/>
    <property type="project" value="InterPro"/>
</dbReference>
<dbReference type="Gene3D" id="3.20.20.70">
    <property type="entry name" value="Aldolase class I"/>
    <property type="match status" value="1"/>
</dbReference>
<dbReference type="InterPro" id="IPR044152">
    <property type="entry name" value="YqjM-like"/>
</dbReference>
<keyword evidence="5 7" id="KW-0560">Oxidoreductase</keyword>
<dbReference type="SUPFAM" id="SSF51395">
    <property type="entry name" value="FMN-linked oxidoreductases"/>
    <property type="match status" value="1"/>
</dbReference>
<dbReference type="PANTHER" id="PTHR43303:SF4">
    <property type="entry name" value="NADPH DEHYDROGENASE C23G7.10C-RELATED"/>
    <property type="match status" value="1"/>
</dbReference>
<feature type="domain" description="NADH:flavin oxidoreductase/NADH oxidase N-terminal" evidence="6">
    <location>
        <begin position="29"/>
        <end position="355"/>
    </location>
</feature>
<protein>
    <submittedName>
        <fullName evidence="7">NADPH dehydrogenase NamA</fullName>
        <ecNumber evidence="7">1.6.99.1</ecNumber>
    </submittedName>
</protein>
<proteinExistence type="predicted"/>
<name>W8TJQ6_PEPAC</name>
<evidence type="ECO:0000256" key="1">
    <source>
        <dbReference type="ARBA" id="ARBA00001917"/>
    </source>
</evidence>
<dbReference type="Proteomes" id="UP000019591">
    <property type="component" value="Plasmid EAL2_808p"/>
</dbReference>
<evidence type="ECO:0000256" key="4">
    <source>
        <dbReference type="ARBA" id="ARBA00022857"/>
    </source>
</evidence>
<dbReference type="eggNOG" id="COG1902">
    <property type="taxonomic scope" value="Bacteria"/>
</dbReference>
<dbReference type="EC" id="1.6.99.1" evidence="7"/>
<dbReference type="AlphaFoldDB" id="W8TJQ6"/>
<dbReference type="InterPro" id="IPR001155">
    <property type="entry name" value="OxRdtase_FMN_N"/>
</dbReference>
<dbReference type="Pfam" id="PF00724">
    <property type="entry name" value="Oxidored_FMN"/>
    <property type="match status" value="1"/>
</dbReference>
<evidence type="ECO:0000313" key="7">
    <source>
        <dbReference type="EMBL" id="AHM58008.1"/>
    </source>
</evidence>
<evidence type="ECO:0000256" key="2">
    <source>
        <dbReference type="ARBA" id="ARBA00022630"/>
    </source>
</evidence>
<gene>
    <name evidence="7" type="primary">namA</name>
    <name evidence="7" type="ORF">EAL2_808p05050</name>
</gene>
<accession>W8TJQ6</accession>
<dbReference type="InterPro" id="IPR013785">
    <property type="entry name" value="Aldolase_TIM"/>
</dbReference>
<geneLocation type="plasmid" evidence="7 8">
    <name>EAL2_808p</name>
</geneLocation>
<keyword evidence="7" id="KW-0614">Plasmid</keyword>